<keyword evidence="1" id="KW-0597">Phosphoprotein</keyword>
<reference evidence="3 4" key="1">
    <citation type="submission" date="2020-08" db="EMBL/GenBank/DDBJ databases">
        <title>Description of novel Flavobacterium F-380 isolate.</title>
        <authorList>
            <person name="Saticioglu I.B."/>
            <person name="Duman M."/>
            <person name="Altun S."/>
        </authorList>
    </citation>
    <scope>NUCLEOTIDE SEQUENCE [LARGE SCALE GENOMIC DNA]</scope>
    <source>
        <strain evidence="3 4">F-380</strain>
    </source>
</reference>
<sequence length="128" mass="14588">MKKINIACIIDDDPIFVFGTKKIMEMTNFCESIVVYENGKEAYESLKAIILANEPQPDIILLDLNMPVWDGWQFLDEFIQIPNKKTITIYIITSSVDPADVQKAKKYDAISSYIVKPITTAELKKILN</sequence>
<dbReference type="PANTHER" id="PTHR44520:SF2">
    <property type="entry name" value="RESPONSE REGULATOR RCP1"/>
    <property type="match status" value="1"/>
</dbReference>
<proteinExistence type="predicted"/>
<evidence type="ECO:0000313" key="3">
    <source>
        <dbReference type="EMBL" id="MBC5842155.1"/>
    </source>
</evidence>
<dbReference type="SUPFAM" id="SSF52172">
    <property type="entry name" value="CheY-like"/>
    <property type="match status" value="1"/>
</dbReference>
<dbReference type="EMBL" id="JACRUJ010000004">
    <property type="protein sequence ID" value="MBC5842155.1"/>
    <property type="molecule type" value="Genomic_DNA"/>
</dbReference>
<feature type="modified residue" description="4-aspartylphosphate" evidence="1">
    <location>
        <position position="63"/>
    </location>
</feature>
<accession>A0ABR7J9H7</accession>
<organism evidence="3 4">
    <name type="scientific">Flavobacterium kayseriense</name>
    <dbReference type="NCBI Taxonomy" id="2764714"/>
    <lineage>
        <taxon>Bacteria</taxon>
        <taxon>Pseudomonadati</taxon>
        <taxon>Bacteroidota</taxon>
        <taxon>Flavobacteriia</taxon>
        <taxon>Flavobacteriales</taxon>
        <taxon>Flavobacteriaceae</taxon>
        <taxon>Flavobacterium</taxon>
    </lineage>
</organism>
<dbReference type="InterPro" id="IPR058245">
    <property type="entry name" value="NreC/VraR/RcsB-like_REC"/>
</dbReference>
<keyword evidence="4" id="KW-1185">Reference proteome</keyword>
<dbReference type="CDD" id="cd17535">
    <property type="entry name" value="REC_NarL-like"/>
    <property type="match status" value="1"/>
</dbReference>
<dbReference type="Pfam" id="PF00072">
    <property type="entry name" value="Response_reg"/>
    <property type="match status" value="1"/>
</dbReference>
<dbReference type="Proteomes" id="UP000629963">
    <property type="component" value="Unassembled WGS sequence"/>
</dbReference>
<dbReference type="InterPro" id="IPR011006">
    <property type="entry name" value="CheY-like_superfamily"/>
</dbReference>
<evidence type="ECO:0000259" key="2">
    <source>
        <dbReference type="PROSITE" id="PS50110"/>
    </source>
</evidence>
<feature type="domain" description="Response regulatory" evidence="2">
    <location>
        <begin position="6"/>
        <end position="128"/>
    </location>
</feature>
<dbReference type="InterPro" id="IPR001789">
    <property type="entry name" value="Sig_transdc_resp-reg_receiver"/>
</dbReference>
<gene>
    <name evidence="3" type="ORF">H8R23_12120</name>
</gene>
<dbReference type="RefSeq" id="WP_187010653.1">
    <property type="nucleotide sequence ID" value="NZ_JACRUI010000004.1"/>
</dbReference>
<protein>
    <submittedName>
        <fullName evidence="3">Response regulator transcription factor</fullName>
    </submittedName>
</protein>
<dbReference type="SMART" id="SM00448">
    <property type="entry name" value="REC"/>
    <property type="match status" value="1"/>
</dbReference>
<evidence type="ECO:0000313" key="4">
    <source>
        <dbReference type="Proteomes" id="UP000629963"/>
    </source>
</evidence>
<dbReference type="PANTHER" id="PTHR44520">
    <property type="entry name" value="RESPONSE REGULATOR RCP1-RELATED"/>
    <property type="match status" value="1"/>
</dbReference>
<dbReference type="InterPro" id="IPR052893">
    <property type="entry name" value="TCS_response_regulator"/>
</dbReference>
<comment type="caution">
    <text evidence="3">The sequence shown here is derived from an EMBL/GenBank/DDBJ whole genome shotgun (WGS) entry which is preliminary data.</text>
</comment>
<dbReference type="PROSITE" id="PS50110">
    <property type="entry name" value="RESPONSE_REGULATORY"/>
    <property type="match status" value="1"/>
</dbReference>
<dbReference type="Gene3D" id="3.40.50.2300">
    <property type="match status" value="1"/>
</dbReference>
<name>A0ABR7J9H7_9FLAO</name>
<evidence type="ECO:0000256" key="1">
    <source>
        <dbReference type="PROSITE-ProRule" id="PRU00169"/>
    </source>
</evidence>